<proteinExistence type="inferred from homology"/>
<keyword evidence="6" id="KW-1185">Reference proteome</keyword>
<evidence type="ECO:0000313" key="6">
    <source>
        <dbReference type="Proteomes" id="UP001187682"/>
    </source>
</evidence>
<evidence type="ECO:0000256" key="2">
    <source>
        <dbReference type="ARBA" id="ARBA00023315"/>
    </source>
</evidence>
<dbReference type="InterPro" id="IPR051531">
    <property type="entry name" value="N-acetyltransferase"/>
</dbReference>
<dbReference type="SUPFAM" id="SSF55729">
    <property type="entry name" value="Acyl-CoA N-acyltransferases (Nat)"/>
    <property type="match status" value="1"/>
</dbReference>
<dbReference type="PROSITE" id="PS51186">
    <property type="entry name" value="GNAT"/>
    <property type="match status" value="1"/>
</dbReference>
<dbReference type="AlphaFoldDB" id="A0AAE8N8C0"/>
<protein>
    <recommendedName>
        <fullName evidence="4">N-acetyltransferase domain-containing protein</fullName>
    </recommendedName>
</protein>
<dbReference type="Pfam" id="PF13302">
    <property type="entry name" value="Acetyltransf_3"/>
    <property type="match status" value="1"/>
</dbReference>
<evidence type="ECO:0000259" key="4">
    <source>
        <dbReference type="PROSITE" id="PS51186"/>
    </source>
</evidence>
<gene>
    <name evidence="5" type="ORF">DNG_09957</name>
</gene>
<evidence type="ECO:0000256" key="1">
    <source>
        <dbReference type="ARBA" id="ARBA00022679"/>
    </source>
</evidence>
<dbReference type="InterPro" id="IPR016181">
    <property type="entry name" value="Acyl_CoA_acyltransferase"/>
</dbReference>
<dbReference type="GO" id="GO:0016747">
    <property type="term" value="F:acyltransferase activity, transferring groups other than amino-acyl groups"/>
    <property type="evidence" value="ECO:0007669"/>
    <property type="project" value="InterPro"/>
</dbReference>
<keyword evidence="2" id="KW-0012">Acyltransferase</keyword>
<dbReference type="Gene3D" id="3.40.630.30">
    <property type="match status" value="1"/>
</dbReference>
<accession>A0AAE8N8C0</accession>
<sequence>MADPATPSEVPTSPPEPIVKLPRFHIRCWYAGDVESTAREANSPNVAKWMSNGFPHPYTPEKAMNWIKSVSGPKCTSFAICDPETNAVIGSVGFKTSSDIWYRTVEIGYWLGEAHWGKGIATEAVVAATRWVFENMPDVLRVSSHVFSGNPGSARVMEKAGYEFEGTRKRDVEKNGVVWDTLVYCTFKDTYEGGK</sequence>
<name>A0AAE8N8C0_9PEZI</name>
<dbReference type="InterPro" id="IPR000182">
    <property type="entry name" value="GNAT_dom"/>
</dbReference>
<dbReference type="EMBL" id="ONZQ02000019">
    <property type="protein sequence ID" value="SPO07263.1"/>
    <property type="molecule type" value="Genomic_DNA"/>
</dbReference>
<reference evidence="5" key="1">
    <citation type="submission" date="2018-03" db="EMBL/GenBank/DDBJ databases">
        <authorList>
            <person name="Guldener U."/>
        </authorList>
    </citation>
    <scope>NUCLEOTIDE SEQUENCE</scope>
</reference>
<organism evidence="5 6">
    <name type="scientific">Cephalotrichum gorgonifer</name>
    <dbReference type="NCBI Taxonomy" id="2041049"/>
    <lineage>
        <taxon>Eukaryota</taxon>
        <taxon>Fungi</taxon>
        <taxon>Dikarya</taxon>
        <taxon>Ascomycota</taxon>
        <taxon>Pezizomycotina</taxon>
        <taxon>Sordariomycetes</taxon>
        <taxon>Hypocreomycetidae</taxon>
        <taxon>Microascales</taxon>
        <taxon>Microascaceae</taxon>
        <taxon>Cephalotrichum</taxon>
    </lineage>
</organism>
<dbReference type="PANTHER" id="PTHR43792:SF8">
    <property type="entry name" value="[RIBOSOMAL PROTEIN US5]-ALANINE N-ACETYLTRANSFERASE"/>
    <property type="match status" value="1"/>
</dbReference>
<keyword evidence="1" id="KW-0808">Transferase</keyword>
<feature type="domain" description="N-acetyltransferase" evidence="4">
    <location>
        <begin position="33"/>
        <end position="184"/>
    </location>
</feature>
<evidence type="ECO:0000313" key="5">
    <source>
        <dbReference type="EMBL" id="SPO07263.1"/>
    </source>
</evidence>
<dbReference type="PANTHER" id="PTHR43792">
    <property type="entry name" value="GNAT FAMILY, PUTATIVE (AFU_ORTHOLOGUE AFUA_3G00765)-RELATED-RELATED"/>
    <property type="match status" value="1"/>
</dbReference>
<comment type="similarity">
    <text evidence="3">Belongs to the acetyltransferase family. RimJ subfamily.</text>
</comment>
<evidence type="ECO:0000256" key="3">
    <source>
        <dbReference type="ARBA" id="ARBA00038502"/>
    </source>
</evidence>
<dbReference type="Proteomes" id="UP001187682">
    <property type="component" value="Unassembled WGS sequence"/>
</dbReference>
<comment type="caution">
    <text evidence="5">The sequence shown here is derived from an EMBL/GenBank/DDBJ whole genome shotgun (WGS) entry which is preliminary data.</text>
</comment>